<dbReference type="EMBL" id="NFHB01000002">
    <property type="protein sequence ID" value="OUN04224.1"/>
    <property type="molecule type" value="Genomic_DNA"/>
</dbReference>
<feature type="compositionally biased region" description="Basic and acidic residues" evidence="1">
    <location>
        <begin position="18"/>
        <end position="33"/>
    </location>
</feature>
<evidence type="ECO:0000256" key="1">
    <source>
        <dbReference type="SAM" id="MobiDB-lite"/>
    </source>
</evidence>
<dbReference type="Proteomes" id="UP000195772">
    <property type="component" value="Unassembled WGS sequence"/>
</dbReference>
<comment type="caution">
    <text evidence="2">The sequence shown here is derived from an EMBL/GenBank/DDBJ whole genome shotgun (WGS) entry which is preliminary data.</text>
</comment>
<accession>A0A1Y3QX34</accession>
<name>A0A1Y3QX34_9BACT</name>
<proteinExistence type="predicted"/>
<feature type="region of interest" description="Disordered" evidence="1">
    <location>
        <begin position="1"/>
        <end position="63"/>
    </location>
</feature>
<reference evidence="3" key="1">
    <citation type="submission" date="2017-04" db="EMBL/GenBank/DDBJ databases">
        <title>Function of individual gut microbiota members based on whole genome sequencing of pure cultures obtained from chicken caecum.</title>
        <authorList>
            <person name="Medvecky M."/>
            <person name="Cejkova D."/>
            <person name="Polansky O."/>
            <person name="Karasova D."/>
            <person name="Kubasova T."/>
            <person name="Cizek A."/>
            <person name="Rychlik I."/>
        </authorList>
    </citation>
    <scope>NUCLEOTIDE SEQUENCE [LARGE SCALE GENOMIC DNA]</scope>
    <source>
        <strain evidence="3">An90</strain>
    </source>
</reference>
<evidence type="ECO:0000313" key="2">
    <source>
        <dbReference type="EMBL" id="OUN04224.1"/>
    </source>
</evidence>
<gene>
    <name evidence="2" type="ORF">B5G41_02610</name>
</gene>
<feature type="compositionally biased region" description="Basic residues" evidence="1">
    <location>
        <begin position="38"/>
        <end position="48"/>
    </location>
</feature>
<evidence type="ECO:0000313" key="3">
    <source>
        <dbReference type="Proteomes" id="UP000195772"/>
    </source>
</evidence>
<protein>
    <submittedName>
        <fullName evidence="2">Uncharacterized protein</fullName>
    </submittedName>
</protein>
<dbReference type="AlphaFoldDB" id="A0A1Y3QX34"/>
<feature type="non-terminal residue" evidence="2">
    <location>
        <position position="78"/>
    </location>
</feature>
<sequence>MRAGWRPRPTCSASNGKTRAEKPPPCKREDGRPTSRFRNAHSQKRRGIPHQPQIGLDDDPGALLAGRHPAFCRVLLEV</sequence>
<organism evidence="2 3">
    <name type="scientific">Alistipes onderdonkii</name>
    <dbReference type="NCBI Taxonomy" id="328813"/>
    <lineage>
        <taxon>Bacteria</taxon>
        <taxon>Pseudomonadati</taxon>
        <taxon>Bacteroidota</taxon>
        <taxon>Bacteroidia</taxon>
        <taxon>Bacteroidales</taxon>
        <taxon>Rikenellaceae</taxon>
        <taxon>Alistipes</taxon>
    </lineage>
</organism>